<evidence type="ECO:0000256" key="1">
    <source>
        <dbReference type="SAM" id="SignalP"/>
    </source>
</evidence>
<sequence>MTVARAIHTSLLVVVSPLFWSRISRAHSSDPKDRVAHEWSSRFMGTTCVGLTDAHLFDTRQALLPYLDLFDVTSLYHAKSVT</sequence>
<organism evidence="2 3">
    <name type="scientific">Heliocybe sulcata</name>
    <dbReference type="NCBI Taxonomy" id="5364"/>
    <lineage>
        <taxon>Eukaryota</taxon>
        <taxon>Fungi</taxon>
        <taxon>Dikarya</taxon>
        <taxon>Basidiomycota</taxon>
        <taxon>Agaricomycotina</taxon>
        <taxon>Agaricomycetes</taxon>
        <taxon>Gloeophyllales</taxon>
        <taxon>Gloeophyllaceae</taxon>
        <taxon>Heliocybe</taxon>
    </lineage>
</organism>
<gene>
    <name evidence="2" type="ORF">OE88DRAFT_1667336</name>
</gene>
<evidence type="ECO:0000313" key="3">
    <source>
        <dbReference type="Proteomes" id="UP000305948"/>
    </source>
</evidence>
<keyword evidence="1" id="KW-0732">Signal</keyword>
<name>A0A5C3MPG7_9AGAM</name>
<dbReference type="Proteomes" id="UP000305948">
    <property type="component" value="Unassembled WGS sequence"/>
</dbReference>
<dbReference type="EMBL" id="ML213528">
    <property type="protein sequence ID" value="TFK46685.1"/>
    <property type="molecule type" value="Genomic_DNA"/>
</dbReference>
<proteinExistence type="predicted"/>
<feature type="chain" id="PRO_5022928655" evidence="1">
    <location>
        <begin position="27"/>
        <end position="82"/>
    </location>
</feature>
<dbReference type="AlphaFoldDB" id="A0A5C3MPG7"/>
<keyword evidence="3" id="KW-1185">Reference proteome</keyword>
<reference evidence="2 3" key="1">
    <citation type="journal article" date="2019" name="Nat. Ecol. Evol.">
        <title>Megaphylogeny resolves global patterns of mushroom evolution.</title>
        <authorList>
            <person name="Varga T."/>
            <person name="Krizsan K."/>
            <person name="Foldi C."/>
            <person name="Dima B."/>
            <person name="Sanchez-Garcia M."/>
            <person name="Sanchez-Ramirez S."/>
            <person name="Szollosi G.J."/>
            <person name="Szarkandi J.G."/>
            <person name="Papp V."/>
            <person name="Albert L."/>
            <person name="Andreopoulos W."/>
            <person name="Angelini C."/>
            <person name="Antonin V."/>
            <person name="Barry K.W."/>
            <person name="Bougher N.L."/>
            <person name="Buchanan P."/>
            <person name="Buyck B."/>
            <person name="Bense V."/>
            <person name="Catcheside P."/>
            <person name="Chovatia M."/>
            <person name="Cooper J."/>
            <person name="Damon W."/>
            <person name="Desjardin D."/>
            <person name="Finy P."/>
            <person name="Geml J."/>
            <person name="Haridas S."/>
            <person name="Hughes K."/>
            <person name="Justo A."/>
            <person name="Karasinski D."/>
            <person name="Kautmanova I."/>
            <person name="Kiss B."/>
            <person name="Kocsube S."/>
            <person name="Kotiranta H."/>
            <person name="LaButti K.M."/>
            <person name="Lechner B.E."/>
            <person name="Liimatainen K."/>
            <person name="Lipzen A."/>
            <person name="Lukacs Z."/>
            <person name="Mihaltcheva S."/>
            <person name="Morgado L.N."/>
            <person name="Niskanen T."/>
            <person name="Noordeloos M.E."/>
            <person name="Ohm R.A."/>
            <person name="Ortiz-Santana B."/>
            <person name="Ovrebo C."/>
            <person name="Racz N."/>
            <person name="Riley R."/>
            <person name="Savchenko A."/>
            <person name="Shiryaev A."/>
            <person name="Soop K."/>
            <person name="Spirin V."/>
            <person name="Szebenyi C."/>
            <person name="Tomsovsky M."/>
            <person name="Tulloss R.E."/>
            <person name="Uehling J."/>
            <person name="Grigoriev I.V."/>
            <person name="Vagvolgyi C."/>
            <person name="Papp T."/>
            <person name="Martin F.M."/>
            <person name="Miettinen O."/>
            <person name="Hibbett D.S."/>
            <person name="Nagy L.G."/>
        </authorList>
    </citation>
    <scope>NUCLEOTIDE SEQUENCE [LARGE SCALE GENOMIC DNA]</scope>
    <source>
        <strain evidence="2 3">OMC1185</strain>
    </source>
</reference>
<evidence type="ECO:0000313" key="2">
    <source>
        <dbReference type="EMBL" id="TFK46685.1"/>
    </source>
</evidence>
<protein>
    <submittedName>
        <fullName evidence="2">Uncharacterized protein</fullName>
    </submittedName>
</protein>
<accession>A0A5C3MPG7</accession>
<feature type="signal peptide" evidence="1">
    <location>
        <begin position="1"/>
        <end position="26"/>
    </location>
</feature>